<dbReference type="eggNOG" id="COG0352">
    <property type="taxonomic scope" value="Bacteria"/>
</dbReference>
<organism evidence="2 3">
    <name type="scientific">Bartonella australis (strain Aust/NH1)</name>
    <dbReference type="NCBI Taxonomy" id="1094489"/>
    <lineage>
        <taxon>Bacteria</taxon>
        <taxon>Pseudomonadati</taxon>
        <taxon>Pseudomonadota</taxon>
        <taxon>Alphaproteobacteria</taxon>
        <taxon>Hyphomicrobiales</taxon>
        <taxon>Bartonellaceae</taxon>
        <taxon>Bartonella</taxon>
    </lineage>
</organism>
<dbReference type="GO" id="GO:0009228">
    <property type="term" value="P:thiamine biosynthetic process"/>
    <property type="evidence" value="ECO:0007669"/>
    <property type="project" value="UniProtKB-KW"/>
</dbReference>
<dbReference type="SUPFAM" id="SSF51391">
    <property type="entry name" value="Thiamin phosphate synthase"/>
    <property type="match status" value="1"/>
</dbReference>
<dbReference type="HOGENOM" id="CLU_018272_3_1_5"/>
<dbReference type="Proteomes" id="UP000011729">
    <property type="component" value="Chromosome"/>
</dbReference>
<proteinExistence type="predicted"/>
<dbReference type="EMBL" id="CP003123">
    <property type="protein sequence ID" value="AGF75011.1"/>
    <property type="molecule type" value="Genomic_DNA"/>
</dbReference>
<name>M1PEG0_BARAA</name>
<dbReference type="InterPro" id="IPR013785">
    <property type="entry name" value="Aldolase_TIM"/>
</dbReference>
<dbReference type="NCBIfam" id="NF005080">
    <property type="entry name" value="PRK06512.1"/>
    <property type="match status" value="1"/>
</dbReference>
<keyword evidence="3" id="KW-1185">Reference proteome</keyword>
<dbReference type="Gene3D" id="3.20.20.70">
    <property type="entry name" value="Aldolase class I"/>
    <property type="match status" value="1"/>
</dbReference>
<dbReference type="RefSeq" id="WP_015398514.1">
    <property type="nucleotide sequence ID" value="NC_020300.1"/>
</dbReference>
<feature type="domain" description="Thiamine phosphate synthase/TenI" evidence="1">
    <location>
        <begin position="58"/>
        <end position="195"/>
    </location>
</feature>
<accession>M1PEG0</accession>
<evidence type="ECO:0000313" key="3">
    <source>
        <dbReference type="Proteomes" id="UP000011729"/>
    </source>
</evidence>
<dbReference type="AlphaFoldDB" id="M1PEG0"/>
<evidence type="ECO:0000313" key="2">
    <source>
        <dbReference type="EMBL" id="AGF75011.1"/>
    </source>
</evidence>
<reference evidence="2 3" key="1">
    <citation type="journal article" date="2013" name="PLoS Genet.">
        <title>A gene transfer agent and a dynamic repertoire of secretion systems hold the keys to the explosive radiation of the emerging pathogen Bartonella.</title>
        <authorList>
            <person name="Guy L."/>
            <person name="Nystedt B."/>
            <person name="Toft C."/>
            <person name="Zaremba-Niedzwiedzka K."/>
            <person name="Berglund E.C."/>
            <person name="Granberg F."/>
            <person name="Naslund K."/>
            <person name="Eriksson A.S."/>
            <person name="Andersson S.G."/>
        </authorList>
    </citation>
    <scope>NUCLEOTIDE SEQUENCE [LARGE SCALE GENOMIC DNA]</scope>
    <source>
        <strain evidence="2 3">Aust/NH1</strain>
    </source>
</reference>
<dbReference type="PATRIC" id="fig|1094489.3.peg.1400"/>
<evidence type="ECO:0000259" key="1">
    <source>
        <dbReference type="Pfam" id="PF02581"/>
    </source>
</evidence>
<protein>
    <submittedName>
        <fullName evidence="2">Thiamine-phosphate pyrophosphorylase ThiE</fullName>
    </submittedName>
</protein>
<sequence>MIERKNKSTEPYLSPQLVLALDIRRAVDPAFLRKMLLKKPFACVIIYDSQGPQSDEVFLQNSARLYADDIQNSGAALLIADNSRIAGRIKADGVHLEGDLDALKSLNKQKKEQKIVGVGNLRNRHCAMSVAENGADYLLFGKLGADKKPHAHPRNIQLAQWWAEIMEIPALIQAGSDPITFEESLKTTCEFIVVEEMIFAHDDPLEVLDKVKKKCENYSLPTGM</sequence>
<dbReference type="OrthoDB" id="7159061at2"/>
<dbReference type="STRING" id="1094489.BAnh1_11430"/>
<dbReference type="Pfam" id="PF02581">
    <property type="entry name" value="TMP-TENI"/>
    <property type="match status" value="1"/>
</dbReference>
<dbReference type="KEGG" id="baus:BAnh1_11430"/>
<dbReference type="InterPro" id="IPR036206">
    <property type="entry name" value="ThiamineP_synth_sf"/>
</dbReference>
<gene>
    <name evidence="2" type="primary">thiE2</name>
    <name evidence="2" type="ordered locus">BAnh1_11430</name>
</gene>
<dbReference type="InterPro" id="IPR022998">
    <property type="entry name" value="ThiamineP_synth_TenI"/>
</dbReference>
<dbReference type="CDD" id="cd00564">
    <property type="entry name" value="TMP_TenI"/>
    <property type="match status" value="1"/>
</dbReference>